<reference evidence="4" key="1">
    <citation type="submission" date="2023-07" db="EMBL/GenBank/DDBJ databases">
        <title>30 novel species of actinomycetes from the DSMZ collection.</title>
        <authorList>
            <person name="Nouioui I."/>
        </authorList>
    </citation>
    <scope>NUCLEOTIDE SEQUENCE [LARGE SCALE GENOMIC DNA]</scope>
    <source>
        <strain evidence="4">DSM 44399</strain>
    </source>
</reference>
<keyword evidence="4" id="KW-1185">Reference proteome</keyword>
<feature type="region of interest" description="Disordered" evidence="1">
    <location>
        <begin position="45"/>
        <end position="66"/>
    </location>
</feature>
<dbReference type="EMBL" id="JAVREH010000009">
    <property type="protein sequence ID" value="MDT0261604.1"/>
    <property type="molecule type" value="Genomic_DNA"/>
</dbReference>
<feature type="domain" description="Acetyl-coenzyme A carboxylase carboxyl transferase subunit beta" evidence="2">
    <location>
        <begin position="9"/>
        <end position="63"/>
    </location>
</feature>
<protein>
    <submittedName>
        <fullName evidence="3">Carboxyl transferase domain-containing protein</fullName>
    </submittedName>
</protein>
<dbReference type="Gene3D" id="3.90.226.10">
    <property type="entry name" value="2-enoyl-CoA Hydratase, Chain A, domain 1"/>
    <property type="match status" value="1"/>
</dbReference>
<evidence type="ECO:0000313" key="4">
    <source>
        <dbReference type="Proteomes" id="UP001183176"/>
    </source>
</evidence>
<dbReference type="Proteomes" id="UP001183176">
    <property type="component" value="Unassembled WGS sequence"/>
</dbReference>
<dbReference type="Pfam" id="PF01039">
    <property type="entry name" value="Carboxyl_trans"/>
    <property type="match status" value="1"/>
</dbReference>
<organism evidence="3 4">
    <name type="scientific">Jatrophihabitans lederbergiae</name>
    <dbReference type="NCBI Taxonomy" id="3075547"/>
    <lineage>
        <taxon>Bacteria</taxon>
        <taxon>Bacillati</taxon>
        <taxon>Actinomycetota</taxon>
        <taxon>Actinomycetes</taxon>
        <taxon>Jatrophihabitantales</taxon>
        <taxon>Jatrophihabitantaceae</taxon>
        <taxon>Jatrophihabitans</taxon>
    </lineage>
</organism>
<evidence type="ECO:0000259" key="2">
    <source>
        <dbReference type="Pfam" id="PF01039"/>
    </source>
</evidence>
<dbReference type="GO" id="GO:0016740">
    <property type="term" value="F:transferase activity"/>
    <property type="evidence" value="ECO:0007669"/>
    <property type="project" value="UniProtKB-KW"/>
</dbReference>
<dbReference type="SUPFAM" id="SSF52096">
    <property type="entry name" value="ClpP/crotonase"/>
    <property type="match status" value="1"/>
</dbReference>
<feature type="compositionally biased region" description="Basic residues" evidence="1">
    <location>
        <begin position="50"/>
        <end position="66"/>
    </location>
</feature>
<dbReference type="InterPro" id="IPR034733">
    <property type="entry name" value="AcCoA_carboxyl_beta"/>
</dbReference>
<dbReference type="RefSeq" id="WP_311422759.1">
    <property type="nucleotide sequence ID" value="NZ_JAVREH010000009.1"/>
</dbReference>
<accession>A0ABU2JAV7</accession>
<name>A0ABU2JAV7_9ACTN</name>
<comment type="caution">
    <text evidence="3">The sequence shown here is derived from an EMBL/GenBank/DDBJ whole genome shotgun (WGS) entry which is preliminary data.</text>
</comment>
<keyword evidence="3" id="KW-0808">Transferase</keyword>
<proteinExistence type="predicted"/>
<evidence type="ECO:0000313" key="3">
    <source>
        <dbReference type="EMBL" id="MDT0261604.1"/>
    </source>
</evidence>
<evidence type="ECO:0000256" key="1">
    <source>
        <dbReference type="SAM" id="MobiDB-lite"/>
    </source>
</evidence>
<dbReference type="InterPro" id="IPR029045">
    <property type="entry name" value="ClpP/crotonase-like_dom_sf"/>
</dbReference>
<sequence length="66" mass="7288">MRALCERLPAEYKAEFTHPFHAAEPGLIDDVIDPGGTRVKLADALEMPRGKKRGGARIKKHGNPPR</sequence>
<gene>
    <name evidence="3" type="ORF">RM423_09385</name>
</gene>